<feature type="domain" description="XdhC Rossmann" evidence="2">
    <location>
        <begin position="175"/>
        <end position="318"/>
    </location>
</feature>
<dbReference type="Proteomes" id="UP001597344">
    <property type="component" value="Unassembled WGS sequence"/>
</dbReference>
<gene>
    <name evidence="3" type="ORF">ACFSJT_07540</name>
</gene>
<accession>A0ABW5AVY2</accession>
<dbReference type="InterPro" id="IPR003777">
    <property type="entry name" value="XdhC_CoxI"/>
</dbReference>
<keyword evidence="4" id="KW-1185">Reference proteome</keyword>
<evidence type="ECO:0000259" key="2">
    <source>
        <dbReference type="Pfam" id="PF13478"/>
    </source>
</evidence>
<dbReference type="EMBL" id="JBHUHY010000004">
    <property type="protein sequence ID" value="MFD2186642.1"/>
    <property type="molecule type" value="Genomic_DNA"/>
</dbReference>
<dbReference type="PANTHER" id="PTHR30388">
    <property type="entry name" value="ALDEHYDE OXIDOREDUCTASE MOLYBDENUM COFACTOR ASSEMBLY PROTEIN"/>
    <property type="match status" value="1"/>
</dbReference>
<organism evidence="3 4">
    <name type="scientific">Aquimarina celericrescens</name>
    <dbReference type="NCBI Taxonomy" id="1964542"/>
    <lineage>
        <taxon>Bacteria</taxon>
        <taxon>Pseudomonadati</taxon>
        <taxon>Bacteroidota</taxon>
        <taxon>Flavobacteriia</taxon>
        <taxon>Flavobacteriales</taxon>
        <taxon>Flavobacteriaceae</taxon>
        <taxon>Aquimarina</taxon>
    </lineage>
</organism>
<evidence type="ECO:0000259" key="1">
    <source>
        <dbReference type="Pfam" id="PF02625"/>
    </source>
</evidence>
<protein>
    <submittedName>
        <fullName evidence="3">XdhC family protein</fullName>
    </submittedName>
</protein>
<dbReference type="PANTHER" id="PTHR30388:SF4">
    <property type="entry name" value="MOLYBDENUM COFACTOR INSERTION CHAPERONE PAOD"/>
    <property type="match status" value="1"/>
</dbReference>
<dbReference type="Pfam" id="PF02625">
    <property type="entry name" value="XdhC_CoxI"/>
    <property type="match status" value="1"/>
</dbReference>
<name>A0ABW5AVY2_9FLAO</name>
<evidence type="ECO:0000313" key="4">
    <source>
        <dbReference type="Proteomes" id="UP001597344"/>
    </source>
</evidence>
<dbReference type="InterPro" id="IPR052698">
    <property type="entry name" value="MoCofactor_Util/Proc"/>
</dbReference>
<evidence type="ECO:0000313" key="3">
    <source>
        <dbReference type="EMBL" id="MFD2186642.1"/>
    </source>
</evidence>
<feature type="domain" description="XdhC- CoxI" evidence="1">
    <location>
        <begin position="17"/>
        <end position="83"/>
    </location>
</feature>
<proteinExistence type="predicted"/>
<dbReference type="InterPro" id="IPR027051">
    <property type="entry name" value="XdhC_Rossmann_dom"/>
</dbReference>
<dbReference type="RefSeq" id="WP_378319631.1">
    <property type="nucleotide sequence ID" value="NZ_JBHUHY010000004.1"/>
</dbReference>
<sequence>MKVFELQRMIAFYDRCQHDGIPTVMASLVGLHGSSYRKPGVRMLLGQNGAMQGALSGGCVEKDIFNATKTVFKTGTARVISYDGRYRLGCEGYLYILIEPFQLKEVHRKIIENALNSRQSFEIHSIYKPTQDISGDFGSVFAFAEVKFSTNPNITTSISDAEQVFTQHIHPDTQLVIVGAEHDAQKLCEAASFLGWQVTIVASIKNAKHKNDFPKANNILNETPETINFGFIDDRTVTVLMTHNFALDVQYLLKLMPFEKNYIGVLGSSKRKAQLENQVFDSCPNIASEFLELIHSPAGLNLGAETPEEIALTIVAEILSILKKQTIDKNHNTTKIVLNEK</sequence>
<reference evidence="4" key="1">
    <citation type="journal article" date="2019" name="Int. J. Syst. Evol. Microbiol.">
        <title>The Global Catalogue of Microorganisms (GCM) 10K type strain sequencing project: providing services to taxonomists for standard genome sequencing and annotation.</title>
        <authorList>
            <consortium name="The Broad Institute Genomics Platform"/>
            <consortium name="The Broad Institute Genome Sequencing Center for Infectious Disease"/>
            <person name="Wu L."/>
            <person name="Ma J."/>
        </authorList>
    </citation>
    <scope>NUCLEOTIDE SEQUENCE [LARGE SCALE GENOMIC DNA]</scope>
    <source>
        <strain evidence="4">DT92</strain>
    </source>
</reference>
<dbReference type="Gene3D" id="3.40.50.720">
    <property type="entry name" value="NAD(P)-binding Rossmann-like Domain"/>
    <property type="match status" value="1"/>
</dbReference>
<dbReference type="Pfam" id="PF13478">
    <property type="entry name" value="XdhC_C"/>
    <property type="match status" value="1"/>
</dbReference>
<comment type="caution">
    <text evidence="3">The sequence shown here is derived from an EMBL/GenBank/DDBJ whole genome shotgun (WGS) entry which is preliminary data.</text>
</comment>